<gene>
    <name evidence="1" type="ORF">GCM10010862_43630</name>
</gene>
<comment type="caution">
    <text evidence="1">The sequence shown here is derived from an EMBL/GenBank/DDBJ whole genome shotgun (WGS) entry which is preliminary data.</text>
</comment>
<evidence type="ECO:0000313" key="2">
    <source>
        <dbReference type="Proteomes" id="UP001156691"/>
    </source>
</evidence>
<reference evidence="2" key="1">
    <citation type="journal article" date="2019" name="Int. J. Syst. Evol. Microbiol.">
        <title>The Global Catalogue of Microorganisms (GCM) 10K type strain sequencing project: providing services to taxonomists for standard genome sequencing and annotation.</title>
        <authorList>
            <consortium name="The Broad Institute Genomics Platform"/>
            <consortium name="The Broad Institute Genome Sequencing Center for Infectious Disease"/>
            <person name="Wu L."/>
            <person name="Ma J."/>
        </authorList>
    </citation>
    <scope>NUCLEOTIDE SEQUENCE [LARGE SCALE GENOMIC DNA]</scope>
    <source>
        <strain evidence="2">NBRC 112416</strain>
    </source>
</reference>
<evidence type="ECO:0008006" key="3">
    <source>
        <dbReference type="Google" id="ProtNLM"/>
    </source>
</evidence>
<dbReference type="EMBL" id="BSNS01000022">
    <property type="protein sequence ID" value="GLQ57104.1"/>
    <property type="molecule type" value="Genomic_DNA"/>
</dbReference>
<name>A0ABQ5WBH6_9HYPH</name>
<sequence>MHGVARLRFSSRRLSAKIAFMQSMRVQIMRIFAAFARALAASRPPADTLRRDVGLIEKPAPRRDWWDYV</sequence>
<organism evidence="1 2">
    <name type="scientific">Devosia nitrariae</name>
    <dbReference type="NCBI Taxonomy" id="2071872"/>
    <lineage>
        <taxon>Bacteria</taxon>
        <taxon>Pseudomonadati</taxon>
        <taxon>Pseudomonadota</taxon>
        <taxon>Alphaproteobacteria</taxon>
        <taxon>Hyphomicrobiales</taxon>
        <taxon>Devosiaceae</taxon>
        <taxon>Devosia</taxon>
    </lineage>
</organism>
<keyword evidence="2" id="KW-1185">Reference proteome</keyword>
<dbReference type="Proteomes" id="UP001156691">
    <property type="component" value="Unassembled WGS sequence"/>
</dbReference>
<proteinExistence type="predicted"/>
<evidence type="ECO:0000313" key="1">
    <source>
        <dbReference type="EMBL" id="GLQ57104.1"/>
    </source>
</evidence>
<protein>
    <recommendedName>
        <fullName evidence="3">DUF1127 domain-containing protein</fullName>
    </recommendedName>
</protein>
<accession>A0ABQ5WBH6</accession>